<dbReference type="InterPro" id="IPR057527">
    <property type="entry name" value="HVO_A0261-like_N"/>
</dbReference>
<protein>
    <recommendedName>
        <fullName evidence="5">MarR family transcriptional regulator</fullName>
    </recommendedName>
</protein>
<feature type="domain" description="HVO-A0261-like N-terminal" evidence="2">
    <location>
        <begin position="4"/>
        <end position="88"/>
    </location>
</feature>
<sequence>MSADDVAFLVRSPHRGAVLAALAETPADRSTLRERVGASRVTIGRITTDLEERGWVERRGNEYAVTNAGEAVAGAFERFLDTVETTRRLEPLLEYLPVGAFGFDLAALGDAEVVRPTPTDPGRHLSRLRELFETSSEVLMVVHAVAPRVVASAYEAAMAGGHHTHGVFTPAVTAAIRANPEVRRKVRAMLERGTMDIYERPSVPYQIATFDETAIVSADDETGVPRGIVVSESPVVREWVAEEFDRLRADATALSAEAFRVPDGADGADTAPGP</sequence>
<evidence type="ECO:0008006" key="5">
    <source>
        <dbReference type="Google" id="ProtNLM"/>
    </source>
</evidence>
<dbReference type="InterPro" id="IPR013561">
    <property type="entry name" value="FilR1_middle_dom"/>
</dbReference>
<keyword evidence="4" id="KW-1185">Reference proteome</keyword>
<dbReference type="EMBL" id="CP104003">
    <property type="protein sequence ID" value="UWM54309.1"/>
    <property type="molecule type" value="Genomic_DNA"/>
</dbReference>
<feature type="domain" description="Methanogenesis regulatory protein FilR1 middle" evidence="1">
    <location>
        <begin position="123"/>
        <end position="250"/>
    </location>
</feature>
<dbReference type="Gene3D" id="1.10.10.10">
    <property type="entry name" value="Winged helix-like DNA-binding domain superfamily/Winged helix DNA-binding domain"/>
    <property type="match status" value="1"/>
</dbReference>
<dbReference type="GeneID" id="74944676"/>
<dbReference type="InterPro" id="IPR036388">
    <property type="entry name" value="WH-like_DNA-bd_sf"/>
</dbReference>
<evidence type="ECO:0000259" key="2">
    <source>
        <dbReference type="Pfam" id="PF25213"/>
    </source>
</evidence>
<dbReference type="Pfam" id="PF08350">
    <property type="entry name" value="FilR1_middle"/>
    <property type="match status" value="1"/>
</dbReference>
<proteinExistence type="predicted"/>
<dbReference type="KEGG" id="ssai:N0B31_19600"/>
<accession>A0A9E7R2Z0</accession>
<dbReference type="RefSeq" id="WP_260593327.1">
    <property type="nucleotide sequence ID" value="NZ_CP104003.1"/>
</dbReference>
<organism evidence="3 4">
    <name type="scientific">Salinirubellus salinus</name>
    <dbReference type="NCBI Taxonomy" id="1364945"/>
    <lineage>
        <taxon>Archaea</taxon>
        <taxon>Methanobacteriati</taxon>
        <taxon>Methanobacteriota</taxon>
        <taxon>Stenosarchaea group</taxon>
        <taxon>Halobacteria</taxon>
        <taxon>Halobacteriales</taxon>
        <taxon>Natronomonadaceae</taxon>
        <taxon>Salinirubellus</taxon>
    </lineage>
</organism>
<reference evidence="3" key="1">
    <citation type="submission" date="2022-09" db="EMBL/GenBank/DDBJ databases">
        <title>Diverse halophilic archaea isolated from saline environments.</title>
        <authorList>
            <person name="Cui H.-L."/>
        </authorList>
    </citation>
    <scope>NUCLEOTIDE SEQUENCE</scope>
    <source>
        <strain evidence="3">ZS-35-S2</strain>
    </source>
</reference>
<evidence type="ECO:0000313" key="3">
    <source>
        <dbReference type="EMBL" id="UWM54309.1"/>
    </source>
</evidence>
<dbReference type="Pfam" id="PF25213">
    <property type="entry name" value="HVO_A0261_N"/>
    <property type="match status" value="1"/>
</dbReference>
<gene>
    <name evidence="3" type="ORF">N0B31_19600</name>
</gene>
<dbReference type="AlphaFoldDB" id="A0A9E7R2Z0"/>
<evidence type="ECO:0000313" key="4">
    <source>
        <dbReference type="Proteomes" id="UP001057580"/>
    </source>
</evidence>
<dbReference type="SUPFAM" id="SSF46785">
    <property type="entry name" value="Winged helix' DNA-binding domain"/>
    <property type="match status" value="1"/>
</dbReference>
<dbReference type="Proteomes" id="UP001057580">
    <property type="component" value="Chromosome"/>
</dbReference>
<dbReference type="InterPro" id="IPR036390">
    <property type="entry name" value="WH_DNA-bd_sf"/>
</dbReference>
<evidence type="ECO:0000259" key="1">
    <source>
        <dbReference type="Pfam" id="PF08350"/>
    </source>
</evidence>
<name>A0A9E7R2Z0_9EURY</name>